<evidence type="ECO:0000313" key="7">
    <source>
        <dbReference type="EMBL" id="MBD9698126.1"/>
    </source>
</evidence>
<dbReference type="NCBIfam" id="TIGR00685">
    <property type="entry name" value="T6PP"/>
    <property type="match status" value="1"/>
</dbReference>
<comment type="caution">
    <text evidence="7">The sequence shown here is derived from an EMBL/GenBank/DDBJ whole genome shotgun (WGS) entry which is preliminary data.</text>
</comment>
<evidence type="ECO:0000256" key="4">
    <source>
        <dbReference type="ARBA" id="ARBA00022801"/>
    </source>
</evidence>
<dbReference type="RefSeq" id="WP_192277038.1">
    <property type="nucleotide sequence ID" value="NZ_JACZDF010000001.1"/>
</dbReference>
<dbReference type="Proteomes" id="UP000642107">
    <property type="component" value="Unassembled WGS sequence"/>
</dbReference>
<dbReference type="InterPro" id="IPR006379">
    <property type="entry name" value="HAD-SF_hydro_IIB"/>
</dbReference>
<dbReference type="SUPFAM" id="SSF56784">
    <property type="entry name" value="HAD-like"/>
    <property type="match status" value="1"/>
</dbReference>
<dbReference type="Gene3D" id="3.30.70.1020">
    <property type="entry name" value="Trehalose-6-phosphate phosphatase related protein, domain 2"/>
    <property type="match status" value="1"/>
</dbReference>
<evidence type="ECO:0000256" key="5">
    <source>
        <dbReference type="ARBA" id="ARBA00024179"/>
    </source>
</evidence>
<comment type="catalytic activity">
    <reaction evidence="1 6">
        <text>alpha,alpha-trehalose 6-phosphate + H2O = alpha,alpha-trehalose + phosphate</text>
        <dbReference type="Rhea" id="RHEA:23420"/>
        <dbReference type="ChEBI" id="CHEBI:15377"/>
        <dbReference type="ChEBI" id="CHEBI:16551"/>
        <dbReference type="ChEBI" id="CHEBI:43474"/>
        <dbReference type="ChEBI" id="CHEBI:58429"/>
        <dbReference type="EC" id="3.1.3.12"/>
    </reaction>
</comment>
<dbReference type="Gene3D" id="3.40.50.1000">
    <property type="entry name" value="HAD superfamily/HAD-like"/>
    <property type="match status" value="1"/>
</dbReference>
<evidence type="ECO:0000313" key="8">
    <source>
        <dbReference type="Proteomes" id="UP000642107"/>
    </source>
</evidence>
<dbReference type="EC" id="3.1.3.12" evidence="6"/>
<keyword evidence="8" id="KW-1185">Reference proteome</keyword>
<gene>
    <name evidence="7" type="primary">otsB</name>
    <name evidence="7" type="ORF">IGS67_01255</name>
</gene>
<dbReference type="InterPro" id="IPR003337">
    <property type="entry name" value="Trehalose_PPase"/>
</dbReference>
<accession>A0ABR9DNW7</accession>
<comment type="function">
    <text evidence="5 6">Removes the phosphate from trehalose 6-phosphate to produce free trehalose.</text>
</comment>
<dbReference type="PANTHER" id="PTHR43768">
    <property type="entry name" value="TREHALOSE 6-PHOSPHATE PHOSPHATASE"/>
    <property type="match status" value="1"/>
</dbReference>
<dbReference type="PANTHER" id="PTHR43768:SF3">
    <property type="entry name" value="TREHALOSE 6-PHOSPHATE PHOSPHATASE"/>
    <property type="match status" value="1"/>
</dbReference>
<evidence type="ECO:0000256" key="2">
    <source>
        <dbReference type="ARBA" id="ARBA00005199"/>
    </source>
</evidence>
<sequence>MTALPADLAAALDDLAALTRAGRTVLVASDFDGVLADLVDDPEASRPRPEATAALTVLARAGEHVVLALVSGRDVATLARLSSAPAGTVLIGSHGAERGIVAPDGTLDARPLDLPAADSARLEAVVTTLKDVAARADGAWVERKPTSAVLHVRLVAHERAEELRADALAQVRALGVDAMLGKDVVDCNVVTTSKGAALTALGAETDAARTLYLGDDVTDERAFAVLGPDDVTVRVGPGDTVARFRVPGTAAAASVLAHVGGAVTTSQAPRTGELGP</sequence>
<protein>
    <recommendedName>
        <fullName evidence="6">Trehalose 6-phosphate phosphatase</fullName>
        <ecNumber evidence="6">3.1.3.12</ecNumber>
    </recommendedName>
</protein>
<dbReference type="NCBIfam" id="TIGR01484">
    <property type="entry name" value="HAD-SF-IIB"/>
    <property type="match status" value="1"/>
</dbReference>
<comment type="similarity">
    <text evidence="3 6">Belongs to the trehalose phosphatase family.</text>
</comment>
<dbReference type="EMBL" id="JACZDF010000001">
    <property type="protein sequence ID" value="MBD9698126.1"/>
    <property type="molecule type" value="Genomic_DNA"/>
</dbReference>
<keyword evidence="4 6" id="KW-0378">Hydrolase</keyword>
<evidence type="ECO:0000256" key="3">
    <source>
        <dbReference type="ARBA" id="ARBA00008770"/>
    </source>
</evidence>
<comment type="cofactor">
    <cofactor evidence="6">
        <name>Mg(2+)</name>
        <dbReference type="ChEBI" id="CHEBI:18420"/>
    </cofactor>
</comment>
<name>A0ABR9DNW7_9MICO</name>
<organism evidence="7 8">
    <name type="scientific">Flavimobilis rhizosphaerae</name>
    <dbReference type="NCBI Taxonomy" id="2775421"/>
    <lineage>
        <taxon>Bacteria</taxon>
        <taxon>Bacillati</taxon>
        <taxon>Actinomycetota</taxon>
        <taxon>Actinomycetes</taxon>
        <taxon>Micrococcales</taxon>
        <taxon>Jonesiaceae</taxon>
        <taxon>Flavimobilis</taxon>
    </lineage>
</organism>
<reference evidence="7 8" key="1">
    <citation type="submission" date="2020-09" db="EMBL/GenBank/DDBJ databases">
        <title>Flavimobilis rhizosphaerae sp. nov., isolated from rhizosphere soil of Spartina alterniflora.</title>
        <authorList>
            <person name="Hanqin C."/>
        </authorList>
    </citation>
    <scope>NUCLEOTIDE SEQUENCE [LARGE SCALE GENOMIC DNA]</scope>
    <source>
        <strain evidence="7 8">GY 10621</strain>
    </source>
</reference>
<keyword evidence="6" id="KW-0460">Magnesium</keyword>
<proteinExistence type="inferred from homology"/>
<dbReference type="GO" id="GO:0004805">
    <property type="term" value="F:trehalose-phosphatase activity"/>
    <property type="evidence" value="ECO:0007669"/>
    <property type="project" value="UniProtKB-EC"/>
</dbReference>
<evidence type="ECO:0000256" key="1">
    <source>
        <dbReference type="ARBA" id="ARBA00000500"/>
    </source>
</evidence>
<dbReference type="Pfam" id="PF02358">
    <property type="entry name" value="Trehalose_PPase"/>
    <property type="match status" value="1"/>
</dbReference>
<evidence type="ECO:0000256" key="6">
    <source>
        <dbReference type="RuleBase" id="RU361117"/>
    </source>
</evidence>
<keyword evidence="6" id="KW-0479">Metal-binding</keyword>
<dbReference type="InterPro" id="IPR044651">
    <property type="entry name" value="OTSB-like"/>
</dbReference>
<comment type="pathway">
    <text evidence="2 6">Glycan biosynthesis; trehalose biosynthesis.</text>
</comment>
<dbReference type="InterPro" id="IPR036412">
    <property type="entry name" value="HAD-like_sf"/>
</dbReference>
<dbReference type="InterPro" id="IPR023214">
    <property type="entry name" value="HAD_sf"/>
</dbReference>